<gene>
    <name evidence="1" type="ORF">H9Q08_17550</name>
</gene>
<dbReference type="Proteomes" id="UP001430374">
    <property type="component" value="Unassembled WGS sequence"/>
</dbReference>
<protein>
    <recommendedName>
        <fullName evidence="3">Addiction module component</fullName>
    </recommendedName>
</protein>
<reference evidence="1" key="1">
    <citation type="submission" date="2021-08" db="EMBL/GenBank/DDBJ databases">
        <title>Complete genome sequence of Chryseobacterium sp strain PS-8.</title>
        <authorList>
            <person name="Das S.K."/>
        </authorList>
    </citation>
    <scope>NUCLEOTIDE SEQUENCE</scope>
    <source>
        <strain evidence="1">PS-8</strain>
    </source>
</reference>
<proteinExistence type="predicted"/>
<dbReference type="RefSeq" id="WP_235132441.1">
    <property type="nucleotide sequence ID" value="NZ_JACSGT010000002.1"/>
</dbReference>
<organism evidence="1 2">
    <name type="scientific">Chryseobacterium indicum</name>
    <dbReference type="NCBI Taxonomy" id="2766954"/>
    <lineage>
        <taxon>Bacteria</taxon>
        <taxon>Pseudomonadati</taxon>
        <taxon>Bacteroidota</taxon>
        <taxon>Flavobacteriia</taxon>
        <taxon>Flavobacteriales</taxon>
        <taxon>Weeksellaceae</taxon>
        <taxon>Chryseobacterium group</taxon>
        <taxon>Chryseobacterium</taxon>
    </lineage>
</organism>
<evidence type="ECO:0000313" key="2">
    <source>
        <dbReference type="Proteomes" id="UP001430374"/>
    </source>
</evidence>
<evidence type="ECO:0008006" key="3">
    <source>
        <dbReference type="Google" id="ProtNLM"/>
    </source>
</evidence>
<dbReference type="EMBL" id="JACSGT010000002">
    <property type="protein sequence ID" value="MCF2221095.1"/>
    <property type="molecule type" value="Genomic_DNA"/>
</dbReference>
<name>A0ABS9C941_9FLAO</name>
<evidence type="ECO:0000313" key="1">
    <source>
        <dbReference type="EMBL" id="MCF2221095.1"/>
    </source>
</evidence>
<keyword evidence="2" id="KW-1185">Reference proteome</keyword>
<sequence length="74" mass="8471">MSIDKLAIIQHLIVTEDENTLRAVDSLLADDGLSKIPDSLYHELLQSWQNIESGTEATRERSEIKKDLVQMEFQ</sequence>
<accession>A0ABS9C941</accession>
<comment type="caution">
    <text evidence="1">The sequence shown here is derived from an EMBL/GenBank/DDBJ whole genome shotgun (WGS) entry which is preliminary data.</text>
</comment>